<proteinExistence type="predicted"/>
<dbReference type="RefSeq" id="WP_051489848.1">
    <property type="nucleotide sequence ID" value="NZ_JALD01000054.1"/>
</dbReference>
<dbReference type="EMBL" id="JALD01000054">
    <property type="protein sequence ID" value="EUD10223.1"/>
    <property type="molecule type" value="Genomic_DNA"/>
</dbReference>
<keyword evidence="1" id="KW-0472">Membrane</keyword>
<evidence type="ECO:0000313" key="3">
    <source>
        <dbReference type="Proteomes" id="UP000022311"/>
    </source>
</evidence>
<protein>
    <recommendedName>
        <fullName evidence="4">Toxin XaxA</fullName>
    </recommendedName>
</protein>
<keyword evidence="1" id="KW-0812">Transmembrane</keyword>
<dbReference type="SUPFAM" id="SSF58100">
    <property type="entry name" value="Bacterial hemolysins"/>
    <property type="match status" value="1"/>
</dbReference>
<dbReference type="NCBIfam" id="NF033928">
    <property type="entry name" value="alph_xenorhab_A"/>
    <property type="match status" value="1"/>
</dbReference>
<name>A0AAV3M352_9GAMM</name>
<accession>A0AAV3M352</accession>
<sequence>MIFTKIIRGFISTQFNYDRIIEKESIGDATLALLTNQDSLSARSAGIFTLEDLISIHRHVQFALALPVKDSDILKWFGINDENSASLPAIELMDIIIDIRKHANSWNNVELKVKEQSVDLSLTSRNIMQTGGQVLEYINHMPIIKKISDTLEDLSEESLSQITYQNDDQQIATELLSILHLIKGDIKQQSIKTIHIKNTVSDFRAYITGGYLSDYTHVESLLFTLKGLYQQLESKEDPSNNESFLKELITFKKNELHQLEQEYSHFVKLCFTGLAGGIIGLIITGSIFGSKAENIRHRKNMLIKEIEEINHKLHQEQLLQKTIFDIQINLQKIDGLFKDARLAIDHLDYMWLVILTEIKQSIDIFARINNAEKLIQFITQFKRIIMSWSAIQDYSIHLIKLFDELQISEKNSQ</sequence>
<dbReference type="Proteomes" id="UP000022311">
    <property type="component" value="Unassembled WGS sequence"/>
</dbReference>
<feature type="transmembrane region" description="Helical" evidence="1">
    <location>
        <begin position="266"/>
        <end position="289"/>
    </location>
</feature>
<dbReference type="CDD" id="cd22657">
    <property type="entry name" value="ClyA_XaxA-like"/>
    <property type="match status" value="1"/>
</dbReference>
<dbReference type="AlphaFoldDB" id="A0AAV3M352"/>
<reference evidence="2 3" key="1">
    <citation type="submission" date="2014-01" db="EMBL/GenBank/DDBJ databases">
        <authorList>
            <person name="Durkin A.S."/>
            <person name="McCorrison J."/>
            <person name="Torralba M."/>
            <person name="Gillis M."/>
            <person name="Haft D.H."/>
            <person name="Methe B."/>
            <person name="Sutton G."/>
            <person name="Nelson K.E."/>
        </authorList>
    </citation>
    <scope>NUCLEOTIDE SEQUENCE [LARGE SCALE GENOMIC DNA]</scope>
    <source>
        <strain evidence="2 3">205/92</strain>
    </source>
</reference>
<comment type="caution">
    <text evidence="2">The sequence shown here is derived from an EMBL/GenBank/DDBJ whole genome shotgun (WGS) entry which is preliminary data.</text>
</comment>
<dbReference type="Gene3D" id="1.20.1170.10">
    <property type="match status" value="1"/>
</dbReference>
<organism evidence="2 3">
    <name type="scientific">Providencia alcalifaciens 205/92</name>
    <dbReference type="NCBI Taxonomy" id="1256988"/>
    <lineage>
        <taxon>Bacteria</taxon>
        <taxon>Pseudomonadati</taxon>
        <taxon>Pseudomonadota</taxon>
        <taxon>Gammaproteobacteria</taxon>
        <taxon>Enterobacterales</taxon>
        <taxon>Morganellaceae</taxon>
        <taxon>Providencia</taxon>
    </lineage>
</organism>
<evidence type="ECO:0000256" key="1">
    <source>
        <dbReference type="SAM" id="Phobius"/>
    </source>
</evidence>
<gene>
    <name evidence="2" type="ORF">HMPREF1563_0088</name>
</gene>
<evidence type="ECO:0000313" key="2">
    <source>
        <dbReference type="EMBL" id="EUD10223.1"/>
    </source>
</evidence>
<evidence type="ECO:0008006" key="4">
    <source>
        <dbReference type="Google" id="ProtNLM"/>
    </source>
</evidence>
<keyword evidence="1" id="KW-1133">Transmembrane helix</keyword>